<dbReference type="Pfam" id="PF10011">
    <property type="entry name" value="DUF2254"/>
    <property type="match status" value="1"/>
</dbReference>
<sequence length="428" mass="46274">MFSQLRWRLKNVLREIWVRVSAFGLLGIVTALGAAGFGYIVPPELGMKMGAGSVEPILQIIATAMLTVTTFSLQIMVTAFGSAQTGATPRAIKLLQTDRITQNVLASFIGAFVFSLVGIIALETQIYDDSGRFILLVVTLFVVAIVVLSLLRWVQHLSEFGRLGDVISRVEKAARAALVTRCAEPWLRAQFWKDPPTGVFGVASDRTGHVQHVDIGALEKIARANECRIWLCAPPGEFVHRAVDLVLCDALPVDAEGREAIEEAVRDAFTIDHARDFDQDPQFGLIALAEIASRALSPGINDPGTGIDILGRLIRVLADWHPPGTPHREFERVLVRPIAPGQLIEDAFSAIGRDGAGMFEVALRLQEVLSALAKIQPEHFGEPAAIQALRAAELSQSALVVEAERTRITALAQETAARFGGPGETTGA</sequence>
<comment type="caution">
    <text evidence="2">The sequence shown here is derived from an EMBL/GenBank/DDBJ whole genome shotgun (WGS) entry which is preliminary data.</text>
</comment>
<evidence type="ECO:0000313" key="3">
    <source>
        <dbReference type="Proteomes" id="UP000242224"/>
    </source>
</evidence>
<name>A0ABX3ML48_9RHOB</name>
<reference evidence="2 3" key="1">
    <citation type="submission" date="2016-11" db="EMBL/GenBank/DDBJ databases">
        <title>A multilocus sequence analysis scheme for characterization of bacteria in the genus Thioclava.</title>
        <authorList>
            <person name="Liu Y."/>
            <person name="Shao Z."/>
        </authorList>
    </citation>
    <scope>NUCLEOTIDE SEQUENCE [LARGE SCALE GENOMIC DNA]</scope>
    <source>
        <strain evidence="2 3">11.10-0-13</strain>
    </source>
</reference>
<keyword evidence="1" id="KW-0472">Membrane</keyword>
<accession>A0ABX3ML48</accession>
<proteinExistence type="predicted"/>
<keyword evidence="3" id="KW-1185">Reference proteome</keyword>
<dbReference type="InterPro" id="IPR018723">
    <property type="entry name" value="DUF2254_membrane"/>
</dbReference>
<protein>
    <recommendedName>
        <fullName evidence="4">DUF2254 domain-containing protein</fullName>
    </recommendedName>
</protein>
<organism evidence="2 3">
    <name type="scientific">Thioclava marina</name>
    <dbReference type="NCBI Taxonomy" id="1915077"/>
    <lineage>
        <taxon>Bacteria</taxon>
        <taxon>Pseudomonadati</taxon>
        <taxon>Pseudomonadota</taxon>
        <taxon>Alphaproteobacteria</taxon>
        <taxon>Rhodobacterales</taxon>
        <taxon>Paracoccaceae</taxon>
        <taxon>Thioclava</taxon>
    </lineage>
</organism>
<dbReference type="EMBL" id="MPZS01000002">
    <property type="protein sequence ID" value="OOY12239.1"/>
    <property type="molecule type" value="Genomic_DNA"/>
</dbReference>
<feature type="transmembrane region" description="Helical" evidence="1">
    <location>
        <begin position="133"/>
        <end position="154"/>
    </location>
</feature>
<dbReference type="Proteomes" id="UP000242224">
    <property type="component" value="Unassembled WGS sequence"/>
</dbReference>
<feature type="transmembrane region" description="Helical" evidence="1">
    <location>
        <begin position="60"/>
        <end position="83"/>
    </location>
</feature>
<feature type="transmembrane region" description="Helical" evidence="1">
    <location>
        <begin position="104"/>
        <end position="127"/>
    </location>
</feature>
<gene>
    <name evidence="2" type="ORF">BMG00_11420</name>
</gene>
<feature type="transmembrane region" description="Helical" evidence="1">
    <location>
        <begin position="20"/>
        <end position="40"/>
    </location>
</feature>
<keyword evidence="1" id="KW-1133">Transmembrane helix</keyword>
<evidence type="ECO:0008006" key="4">
    <source>
        <dbReference type="Google" id="ProtNLM"/>
    </source>
</evidence>
<evidence type="ECO:0000313" key="2">
    <source>
        <dbReference type="EMBL" id="OOY12239.1"/>
    </source>
</evidence>
<evidence type="ECO:0000256" key="1">
    <source>
        <dbReference type="SAM" id="Phobius"/>
    </source>
</evidence>
<keyword evidence="1" id="KW-0812">Transmembrane</keyword>